<reference evidence="3" key="1">
    <citation type="submission" date="2022-07" db="EMBL/GenBank/DDBJ databases">
        <title>Genome Sequence of Physisporinus lineatus.</title>
        <authorList>
            <person name="Buettner E."/>
        </authorList>
    </citation>
    <scope>NUCLEOTIDE SEQUENCE</scope>
    <source>
        <strain evidence="3">VT162</strain>
    </source>
</reference>
<dbReference type="PANTHER" id="PTHR46579">
    <property type="entry name" value="F5/8 TYPE C DOMAIN-CONTAINING PROTEIN-RELATED"/>
    <property type="match status" value="1"/>
</dbReference>
<sequence>MPRKKSSAKKGRKEFCSHCQKMVSRRTEARHRLGQGSTRPSIQAALDAKRYMDGLPEHPGPFKRQKRSFPSTSQRISSQGHPRRLGPINLTPPPEFDIPIPDVDDTPSASATQHAGVPMISLGLRNRPPRASVESESESESGSDSEGELSDEGGSIEADEEEEREYDAISVWDELREIIFEDISPDLDASHLSEEDLSYLKAFALKVDEHMPGRTFAKLPFAFPSAHLDTWKKIQARVTKISGFEPKRFDCCINSCCAFTGHHKERTACIYCREARFDEQGRPRKTFIYLPVTPRLQGRYANPTMAKLMRHRAEGHIHSPDKITDVMDSDVYQNLLGRHVKVDGKTLPHTYFSDPRHVAMGLSTDGFCPFRKRKTTAWPLIAFDYNLPPEIRFHLENIIAIGIIPGPKKPIDLDSYLWPLVEEFLQLAVGVRTWDALSQTFFVLCAFIILVFGDIPAVSLLMRMKGHNGICPCRFCSIHGIPIPGSRRTTYYVPLDRSRHPDVIQDPTRIKAYDPHNLPMRSHAQFLEQAQEVQTAATDTEEEHLAQIYGIKGVPILSYLDSISFPHSFPYDFMHLIWENLVKNLILLWTGEFKGLDSGKEDYVLGPTVWSAIGAACAASGSSIPSAYGPRPFDVSSKKVSWTADSHSFWCLFLAPVLLEQRFKRRKYYVHFVELVRLLNICLQFEITRDEVSEVRQGLIKWVQDYERMYYQYDPDRLSTCTLTVHGILHIPDGIVGGGPVWTSWAYPMERYCGSLQPAIKSRRHPFETLNRYILDQARLVHIRNVYCLEEELRLGPKKVDRGTAISGYSTCLLYPPRRASFELASGLLTKVINRLTISLSPATAAEIRRVLPQNAEEWASLRILPDGDRIQSATFQTRSQDRRDCTFVRYELLVDKNAQFPKRRIELEKRTFYGQLIHLFTIRLTNWPSSILTQLSEPNPPIFVLAAIRSCSVTREHPSLDIHYYSRHGALEVVDVTSIQCLVGRVKDGETWAIVDRSGSLSRALYVEETS</sequence>
<accession>A0AAD5V1X9</accession>
<proteinExistence type="predicted"/>
<dbReference type="PANTHER" id="PTHR46579:SF1">
    <property type="entry name" value="F5_8 TYPE C DOMAIN-CONTAINING PROTEIN"/>
    <property type="match status" value="1"/>
</dbReference>
<feature type="transmembrane region" description="Helical" evidence="2">
    <location>
        <begin position="441"/>
        <end position="462"/>
    </location>
</feature>
<dbReference type="AlphaFoldDB" id="A0AAD5V1X9"/>
<evidence type="ECO:0000313" key="3">
    <source>
        <dbReference type="EMBL" id="KAJ3480289.1"/>
    </source>
</evidence>
<comment type="caution">
    <text evidence="3">The sequence shown here is derived from an EMBL/GenBank/DDBJ whole genome shotgun (WGS) entry which is preliminary data.</text>
</comment>
<keyword evidence="2" id="KW-1133">Transmembrane helix</keyword>
<dbReference type="Pfam" id="PF02992">
    <property type="entry name" value="Transposase_21"/>
    <property type="match status" value="1"/>
</dbReference>
<gene>
    <name evidence="3" type="ORF">NLI96_g8455</name>
</gene>
<dbReference type="EMBL" id="JANAWD010000384">
    <property type="protein sequence ID" value="KAJ3480289.1"/>
    <property type="molecule type" value="Genomic_DNA"/>
</dbReference>
<organism evidence="3 4">
    <name type="scientific">Meripilus lineatus</name>
    <dbReference type="NCBI Taxonomy" id="2056292"/>
    <lineage>
        <taxon>Eukaryota</taxon>
        <taxon>Fungi</taxon>
        <taxon>Dikarya</taxon>
        <taxon>Basidiomycota</taxon>
        <taxon>Agaricomycotina</taxon>
        <taxon>Agaricomycetes</taxon>
        <taxon>Polyporales</taxon>
        <taxon>Meripilaceae</taxon>
        <taxon>Meripilus</taxon>
    </lineage>
</organism>
<evidence type="ECO:0000256" key="1">
    <source>
        <dbReference type="SAM" id="MobiDB-lite"/>
    </source>
</evidence>
<feature type="region of interest" description="Disordered" evidence="1">
    <location>
        <begin position="52"/>
        <end position="165"/>
    </location>
</feature>
<keyword evidence="2" id="KW-0472">Membrane</keyword>
<feature type="compositionally biased region" description="Polar residues" evidence="1">
    <location>
        <begin position="68"/>
        <end position="80"/>
    </location>
</feature>
<evidence type="ECO:0000256" key="2">
    <source>
        <dbReference type="SAM" id="Phobius"/>
    </source>
</evidence>
<dbReference type="Proteomes" id="UP001212997">
    <property type="component" value="Unassembled WGS sequence"/>
</dbReference>
<keyword evidence="4" id="KW-1185">Reference proteome</keyword>
<evidence type="ECO:0000313" key="4">
    <source>
        <dbReference type="Proteomes" id="UP001212997"/>
    </source>
</evidence>
<protein>
    <recommendedName>
        <fullName evidence="5">Transposase family Tnp2 protein</fullName>
    </recommendedName>
</protein>
<dbReference type="InterPro" id="IPR004242">
    <property type="entry name" value="Transposase_21"/>
</dbReference>
<name>A0AAD5V1X9_9APHY</name>
<evidence type="ECO:0008006" key="5">
    <source>
        <dbReference type="Google" id="ProtNLM"/>
    </source>
</evidence>
<keyword evidence="2" id="KW-0812">Transmembrane</keyword>
<feature type="compositionally biased region" description="Acidic residues" evidence="1">
    <location>
        <begin position="135"/>
        <end position="151"/>
    </location>
</feature>